<evidence type="ECO:0000256" key="4">
    <source>
        <dbReference type="ARBA" id="ARBA00022840"/>
    </source>
</evidence>
<dbReference type="EMBL" id="JAKWFO010000013">
    <property type="protein sequence ID" value="KAI9632927.1"/>
    <property type="molecule type" value="Genomic_DNA"/>
</dbReference>
<feature type="compositionally biased region" description="Low complexity" evidence="5">
    <location>
        <begin position="52"/>
        <end position="62"/>
    </location>
</feature>
<dbReference type="GO" id="GO:0016740">
    <property type="term" value="F:transferase activity"/>
    <property type="evidence" value="ECO:0007669"/>
    <property type="project" value="UniProtKB-KW"/>
</dbReference>
<dbReference type="Proteomes" id="UP001164286">
    <property type="component" value="Unassembled WGS sequence"/>
</dbReference>
<feature type="region of interest" description="Disordered" evidence="5">
    <location>
        <begin position="22"/>
        <end position="90"/>
    </location>
</feature>
<dbReference type="AlphaFoldDB" id="A0AA38H1L4"/>
<evidence type="ECO:0000256" key="1">
    <source>
        <dbReference type="ARBA" id="ARBA00009670"/>
    </source>
</evidence>
<accession>A0AA38H1L4</accession>
<dbReference type="PANTHER" id="PTHR43851">
    <property type="match status" value="1"/>
</dbReference>
<dbReference type="PANTHER" id="PTHR43851:SF3">
    <property type="entry name" value="COENZYME Q8"/>
    <property type="match status" value="1"/>
</dbReference>
<comment type="caution">
    <text evidence="7">The sequence shown here is derived from an EMBL/GenBank/DDBJ whole genome shotgun (WGS) entry which is preliminary data.</text>
</comment>
<dbReference type="RefSeq" id="XP_052942704.1">
    <property type="nucleotide sequence ID" value="XM_053089107.1"/>
</dbReference>
<evidence type="ECO:0000313" key="8">
    <source>
        <dbReference type="Proteomes" id="UP001164286"/>
    </source>
</evidence>
<keyword evidence="4" id="KW-0067">ATP-binding</keyword>
<evidence type="ECO:0000256" key="5">
    <source>
        <dbReference type="SAM" id="MobiDB-lite"/>
    </source>
</evidence>
<keyword evidence="3" id="KW-0547">Nucleotide-binding</keyword>
<proteinExistence type="inferred from homology"/>
<evidence type="ECO:0000256" key="3">
    <source>
        <dbReference type="ARBA" id="ARBA00022741"/>
    </source>
</evidence>
<dbReference type="GO" id="GO:0006744">
    <property type="term" value="P:ubiquinone biosynthetic process"/>
    <property type="evidence" value="ECO:0007669"/>
    <property type="project" value="TreeGrafter"/>
</dbReference>
<name>A0AA38H1L4_9TREE</name>
<sequence>MSLSMLKAVRRTAATQLESVGALAGPSTRHRCNRTFSQSASRQAAQDGEPGGSSQSSAQFGAVPDAIAKARGSSSSRARPARSPAATDAQAPVLLRASRVPSSKIGRFLHYGSLAASMGWGAATESVRRSAGGESTGSVFMSDANVRRLVSSLTRMRGAALKLGQFMSIQDNHMLPPEIERVLSQVQSHANYMPDWQMERVMSSELGPDWSSLFATFDRTPIASASIGQVHRATLPSGQAVAVKVQFPGIRDSITSDLSYLTPLLASSAILPRGLYLQNTIAVMKRELADECDYLKEAEAGRKFAKMLEGDEYFDTPQIIDAGCTERVLTMTWMEGKSLSRMKGMTQERRDKIGTGVLRLCLQELFHFRFMQTDPNWGNFLYNPATDRLGLIDFGASRQYSKEFMDSWFALLSAAIRGDREIMKAESKNIGYFTGEEEELMIDAHLSSMSLLSVPFAHQGVYDFSNQTITDDVRKYIPIMLKHRLTPPPQETYSLNRKLSGAFLMCAKLGARVDCGKLWEDWAAGYPYPEPKV</sequence>
<dbReference type="InterPro" id="IPR004147">
    <property type="entry name" value="ABC1_dom"/>
</dbReference>
<dbReference type="InterPro" id="IPR051409">
    <property type="entry name" value="Atypical_kinase_ADCK"/>
</dbReference>
<evidence type="ECO:0000259" key="6">
    <source>
        <dbReference type="Pfam" id="PF03109"/>
    </source>
</evidence>
<keyword evidence="2" id="KW-0808">Transferase</keyword>
<protein>
    <submittedName>
        <fullName evidence="7">ABC1 family-domain-containing protein</fullName>
    </submittedName>
</protein>
<dbReference type="CDD" id="cd13970">
    <property type="entry name" value="ABC1_ADCK3"/>
    <property type="match status" value="1"/>
</dbReference>
<dbReference type="InterPro" id="IPR034646">
    <property type="entry name" value="ADCK3_dom"/>
</dbReference>
<organism evidence="7 8">
    <name type="scientific">Dioszegia hungarica</name>
    <dbReference type="NCBI Taxonomy" id="4972"/>
    <lineage>
        <taxon>Eukaryota</taxon>
        <taxon>Fungi</taxon>
        <taxon>Dikarya</taxon>
        <taxon>Basidiomycota</taxon>
        <taxon>Agaricomycotina</taxon>
        <taxon>Tremellomycetes</taxon>
        <taxon>Tremellales</taxon>
        <taxon>Bulleribasidiaceae</taxon>
        <taxon>Dioszegia</taxon>
    </lineage>
</organism>
<feature type="compositionally biased region" description="Low complexity" evidence="5">
    <location>
        <begin position="70"/>
        <end position="86"/>
    </location>
</feature>
<feature type="compositionally biased region" description="Polar residues" evidence="5">
    <location>
        <begin position="34"/>
        <end position="44"/>
    </location>
</feature>
<evidence type="ECO:0000256" key="2">
    <source>
        <dbReference type="ARBA" id="ARBA00022679"/>
    </source>
</evidence>
<dbReference type="InterPro" id="IPR011009">
    <property type="entry name" value="Kinase-like_dom_sf"/>
</dbReference>
<dbReference type="GeneID" id="77728312"/>
<dbReference type="GO" id="GO:0005524">
    <property type="term" value="F:ATP binding"/>
    <property type="evidence" value="ECO:0007669"/>
    <property type="project" value="UniProtKB-KW"/>
</dbReference>
<feature type="domain" description="ABC1 atypical kinase-like" evidence="6">
    <location>
        <begin position="186"/>
        <end position="424"/>
    </location>
</feature>
<evidence type="ECO:0000313" key="7">
    <source>
        <dbReference type="EMBL" id="KAI9632927.1"/>
    </source>
</evidence>
<keyword evidence="8" id="KW-1185">Reference proteome</keyword>
<comment type="similarity">
    <text evidence="1">Belongs to the protein kinase superfamily. ADCK protein kinase family.</text>
</comment>
<reference evidence="7" key="1">
    <citation type="journal article" date="2022" name="G3 (Bethesda)">
        <title>High quality genome of the basidiomycete yeast Dioszegia hungarica PDD-24b-2 isolated from cloud water.</title>
        <authorList>
            <person name="Jarrige D."/>
            <person name="Haridas S."/>
            <person name="Bleykasten-Grosshans C."/>
            <person name="Joly M."/>
            <person name="Nadalig T."/>
            <person name="Sancelme M."/>
            <person name="Vuilleumier S."/>
            <person name="Grigoriev I.V."/>
            <person name="Amato P."/>
            <person name="Bringel F."/>
        </authorList>
    </citation>
    <scope>NUCLEOTIDE SEQUENCE</scope>
    <source>
        <strain evidence="7">PDD-24b-2</strain>
    </source>
</reference>
<dbReference type="SUPFAM" id="SSF56112">
    <property type="entry name" value="Protein kinase-like (PK-like)"/>
    <property type="match status" value="1"/>
</dbReference>
<gene>
    <name evidence="7" type="ORF">MKK02DRAFT_35194</name>
</gene>
<dbReference type="Pfam" id="PF03109">
    <property type="entry name" value="ABC1"/>
    <property type="match status" value="1"/>
</dbReference>